<organism evidence="2 3">
    <name type="scientific">Rhodococcus erythropolis (strain PR4 / NBRC 100887)</name>
    <dbReference type="NCBI Taxonomy" id="234621"/>
    <lineage>
        <taxon>Bacteria</taxon>
        <taxon>Bacillati</taxon>
        <taxon>Actinomycetota</taxon>
        <taxon>Actinomycetes</taxon>
        <taxon>Mycobacteriales</taxon>
        <taxon>Nocardiaceae</taxon>
        <taxon>Rhodococcus</taxon>
        <taxon>Rhodococcus erythropolis group</taxon>
    </lineage>
</organism>
<dbReference type="KEGG" id="rer:RER_34150"/>
<feature type="transmembrane region" description="Helical" evidence="1">
    <location>
        <begin position="33"/>
        <end position="61"/>
    </location>
</feature>
<accession>C1A0I8</accession>
<dbReference type="Proteomes" id="UP000002204">
    <property type="component" value="Chromosome"/>
</dbReference>
<dbReference type="HOGENOM" id="CLU_084215_0_0_11"/>
<evidence type="ECO:0000313" key="2">
    <source>
        <dbReference type="EMBL" id="BAH34123.1"/>
    </source>
</evidence>
<evidence type="ECO:0000256" key="1">
    <source>
        <dbReference type="SAM" id="Phobius"/>
    </source>
</evidence>
<proteinExistence type="predicted"/>
<dbReference type="AlphaFoldDB" id="C1A0I8"/>
<keyword evidence="1" id="KW-0472">Membrane</keyword>
<protein>
    <submittedName>
        <fullName evidence="2">Uncharacterized protein</fullName>
    </submittedName>
</protein>
<dbReference type="PANTHER" id="PTHR42305:SF1">
    <property type="entry name" value="MEMBRANE PROTEIN RV1733C-RELATED"/>
    <property type="match status" value="1"/>
</dbReference>
<keyword evidence="1" id="KW-0812">Transmembrane</keyword>
<keyword evidence="1" id="KW-1133">Transmembrane helix</keyword>
<dbReference type="RefSeq" id="WP_020907975.1">
    <property type="nucleotide sequence ID" value="NC_012490.1"/>
</dbReference>
<reference evidence="2 3" key="2">
    <citation type="journal article" date="2006" name="Environ. Microbiol.">
        <title>Sequence analysis of three plasmids harboured in Rhodococcus erythropolis strain PR4.</title>
        <authorList>
            <person name="Sekine M."/>
            <person name="Tanikawa S."/>
            <person name="Omata S."/>
            <person name="Saito M."/>
            <person name="Fujisawa T."/>
            <person name="Tsukatani N."/>
            <person name="Tajima T."/>
            <person name="Sekigawa T."/>
            <person name="Kosugi H."/>
            <person name="Matsuo Y."/>
            <person name="Nishiko R."/>
            <person name="Imamura K."/>
            <person name="Ito M."/>
            <person name="Narita H."/>
            <person name="Tago S."/>
            <person name="Fujita N."/>
            <person name="Harayama S."/>
        </authorList>
    </citation>
    <scope>NUCLEOTIDE SEQUENCE [LARGE SCALE GENOMIC DNA]</scope>
    <source>
        <strain evidence="3">PR4 / NBRC 100887</strain>
    </source>
</reference>
<dbReference type="PANTHER" id="PTHR42305">
    <property type="entry name" value="MEMBRANE PROTEIN RV1733C-RELATED"/>
    <property type="match status" value="1"/>
</dbReference>
<reference evidence="3" key="1">
    <citation type="submission" date="2005-03" db="EMBL/GenBank/DDBJ databases">
        <title>Comparison of the complete genome sequences of Rhodococcus erythropolis PR4 and Rhodococcus opacus B4.</title>
        <authorList>
            <person name="Takarada H."/>
            <person name="Sekine M."/>
            <person name="Hosoyama A."/>
            <person name="Yamada R."/>
            <person name="Fujisawa T."/>
            <person name="Omata S."/>
            <person name="Shimizu A."/>
            <person name="Tsukatani N."/>
            <person name="Tanikawa S."/>
            <person name="Fujita N."/>
            <person name="Harayama S."/>
        </authorList>
    </citation>
    <scope>NUCLEOTIDE SEQUENCE [LARGE SCALE GENOMIC DNA]</scope>
    <source>
        <strain evidence="3">PR4 / NBRC 100887</strain>
    </source>
</reference>
<sequence>MRKDLIHTTARPSRWWNQAPWSSNRLMRPSDRIWSSLVIAAVAIGTLAIPVAAAVCTSVYASGRARIEQQQHVDSQWSGTVSPDPVPGTKDMGAARKVVAWTMNGTARTEPLVAHFSARPGDTIAVWTNATGDQVPPPPQTSSTAVDGIAAAIKLYCASVLAVHGILTAARTLISWRNGRTWDAEWSGAFPPHA</sequence>
<dbReference type="InterPro" id="IPR039708">
    <property type="entry name" value="MT1774/Rv1733c-like"/>
</dbReference>
<evidence type="ECO:0000313" key="3">
    <source>
        <dbReference type="Proteomes" id="UP000002204"/>
    </source>
</evidence>
<name>C1A0I8_RHOE4</name>
<gene>
    <name evidence="2" type="ordered locus">RER_34150</name>
</gene>
<dbReference type="EMBL" id="AP008957">
    <property type="protein sequence ID" value="BAH34123.1"/>
    <property type="molecule type" value="Genomic_DNA"/>
</dbReference>